<dbReference type="PROSITE" id="PS50208">
    <property type="entry name" value="CASPASE_P20"/>
    <property type="match status" value="1"/>
</dbReference>
<sequence length="503" mass="54459">MTDWLRRLGKFLAHSTFAALVLAAGSVPAMAQDRIALVIGNSTYETVSALDNPTRDAELIAATLEQIDFQVTLLIDATQTEMKQALSDFGRNLRDGGADTTGLFYYAGHGVQSFGNNYLLPVDVALNDAADLDLEGVEAQSVLRQMASARNRTNFVILDACRNNPFESMAEFDSPGLAEMKAPTGTFLSYATSPGAVALDGIGQNSPFTTALAREMTKPGVPVEQMFKQVRVSVLEKTNGQQTPWDTSSLTNDFTFVTAPIEDPEDLAARQLWESVQATKDPVQIMLFLRGYPDSAYADEARALLSAAIEAELTNGTVAVERPAPAGPSADEQAMFEAAQANPTIDAYRQYLDAFPDGTFSEFARGEIEALQADASVDPVGEGVTQVTEETELALAAIEQERSSVPNVVKFDLPLVAPGSVIDGIVLSEITNLSPLFPPVEGLPDEFWKAETCTNCHEWNKERLCDQANVYLTLSGQKSLEKPHPFGGIFKRNLRQWAVGGCE</sequence>
<dbReference type="PANTHER" id="PTHR22576:SF37">
    <property type="entry name" value="MUCOSA-ASSOCIATED LYMPHOID TISSUE LYMPHOMA TRANSLOCATION PROTEIN 1"/>
    <property type="match status" value="1"/>
</dbReference>
<name>A0ABQ1KTY1_9RHOB</name>
<proteinExistence type="predicted"/>
<comment type="caution">
    <text evidence="3">The sequence shown here is derived from an EMBL/GenBank/DDBJ whole genome shotgun (WGS) entry which is preliminary data.</text>
</comment>
<gene>
    <name evidence="3" type="ORF">GCM10011363_25340</name>
</gene>
<dbReference type="RefSeq" id="WP_308420433.1">
    <property type="nucleotide sequence ID" value="NZ_BMFC01000006.1"/>
</dbReference>
<dbReference type="InterPro" id="IPR011600">
    <property type="entry name" value="Pept_C14_caspase"/>
</dbReference>
<dbReference type="EMBL" id="BMFC01000006">
    <property type="protein sequence ID" value="GGC07543.1"/>
    <property type="molecule type" value="Genomic_DNA"/>
</dbReference>
<reference evidence="4" key="1">
    <citation type="journal article" date="2019" name="Int. J. Syst. Evol. Microbiol.">
        <title>The Global Catalogue of Microorganisms (GCM) 10K type strain sequencing project: providing services to taxonomists for standard genome sequencing and annotation.</title>
        <authorList>
            <consortium name="The Broad Institute Genomics Platform"/>
            <consortium name="The Broad Institute Genome Sequencing Center for Infectious Disease"/>
            <person name="Wu L."/>
            <person name="Ma J."/>
        </authorList>
    </citation>
    <scope>NUCLEOTIDE SEQUENCE [LARGE SCALE GENOMIC DNA]</scope>
    <source>
        <strain evidence="4">CGMCC 1.12478</strain>
    </source>
</reference>
<protein>
    <recommendedName>
        <fullName evidence="2">Caspase family p20 domain-containing protein</fullName>
    </recommendedName>
</protein>
<dbReference type="InterPro" id="IPR052039">
    <property type="entry name" value="Caspase-related_regulators"/>
</dbReference>
<dbReference type="InterPro" id="IPR001309">
    <property type="entry name" value="Pept_C14_p20"/>
</dbReference>
<organism evidence="3 4">
    <name type="scientific">Marivita lacus</name>
    <dbReference type="NCBI Taxonomy" id="1323742"/>
    <lineage>
        <taxon>Bacteria</taxon>
        <taxon>Pseudomonadati</taxon>
        <taxon>Pseudomonadota</taxon>
        <taxon>Alphaproteobacteria</taxon>
        <taxon>Rhodobacterales</taxon>
        <taxon>Roseobacteraceae</taxon>
        <taxon>Marivita</taxon>
    </lineage>
</organism>
<dbReference type="Proteomes" id="UP000645462">
    <property type="component" value="Unassembled WGS sequence"/>
</dbReference>
<dbReference type="InterPro" id="IPR029030">
    <property type="entry name" value="Caspase-like_dom_sf"/>
</dbReference>
<dbReference type="Gene3D" id="3.40.50.1460">
    <property type="match status" value="1"/>
</dbReference>
<dbReference type="Pfam" id="PF00656">
    <property type="entry name" value="Peptidase_C14"/>
    <property type="match status" value="1"/>
</dbReference>
<dbReference type="PANTHER" id="PTHR22576">
    <property type="entry name" value="MUCOSA ASSOCIATED LYMPHOID TISSUE LYMPHOMA TRANSLOCATION PROTEIN 1/PARACASPASE"/>
    <property type="match status" value="1"/>
</dbReference>
<dbReference type="SUPFAM" id="SSF52129">
    <property type="entry name" value="Caspase-like"/>
    <property type="match status" value="1"/>
</dbReference>
<keyword evidence="4" id="KW-1185">Reference proteome</keyword>
<evidence type="ECO:0000313" key="4">
    <source>
        <dbReference type="Proteomes" id="UP000645462"/>
    </source>
</evidence>
<evidence type="ECO:0000256" key="1">
    <source>
        <dbReference type="SAM" id="SignalP"/>
    </source>
</evidence>
<keyword evidence="1" id="KW-0732">Signal</keyword>
<feature type="signal peptide" evidence="1">
    <location>
        <begin position="1"/>
        <end position="31"/>
    </location>
</feature>
<accession>A0ABQ1KTY1</accession>
<feature type="chain" id="PRO_5047478200" description="Caspase family p20 domain-containing protein" evidence="1">
    <location>
        <begin position="32"/>
        <end position="503"/>
    </location>
</feature>
<feature type="domain" description="Caspase family p20" evidence="2">
    <location>
        <begin position="32"/>
        <end position="165"/>
    </location>
</feature>
<evidence type="ECO:0000259" key="2">
    <source>
        <dbReference type="PROSITE" id="PS50208"/>
    </source>
</evidence>
<evidence type="ECO:0000313" key="3">
    <source>
        <dbReference type="EMBL" id="GGC07543.1"/>
    </source>
</evidence>